<comment type="cofactor">
    <cofactor evidence="15">
        <name>Mg(2+)</name>
        <dbReference type="ChEBI" id="CHEBI:18420"/>
    </cofactor>
</comment>
<evidence type="ECO:0000256" key="10">
    <source>
        <dbReference type="ARBA" id="ARBA00022723"/>
    </source>
</evidence>
<keyword evidence="14 15" id="KW-0694">RNA-binding</keyword>
<evidence type="ECO:0000256" key="16">
    <source>
        <dbReference type="SAM" id="MobiDB-lite"/>
    </source>
</evidence>
<dbReference type="Proteomes" id="UP000177103">
    <property type="component" value="Unassembled WGS sequence"/>
</dbReference>
<evidence type="ECO:0000259" key="18">
    <source>
        <dbReference type="PROSITE" id="PS50142"/>
    </source>
</evidence>
<keyword evidence="12 15" id="KW-0378">Hydrolase</keyword>
<evidence type="ECO:0000256" key="5">
    <source>
        <dbReference type="ARBA" id="ARBA00022490"/>
    </source>
</evidence>
<dbReference type="FunFam" id="3.30.160.20:FF:000003">
    <property type="entry name" value="Ribonuclease 3"/>
    <property type="match status" value="1"/>
</dbReference>
<organism evidence="19 20">
    <name type="scientific">Candidatus Woykebacteria bacterium RBG_13_40_7b</name>
    <dbReference type="NCBI Taxonomy" id="1802594"/>
    <lineage>
        <taxon>Bacteria</taxon>
        <taxon>Candidatus Woykeibacteriota</taxon>
    </lineage>
</organism>
<keyword evidence="11 15" id="KW-0255">Endonuclease</keyword>
<dbReference type="InterPro" id="IPR014720">
    <property type="entry name" value="dsRBD_dom"/>
</dbReference>
<dbReference type="GO" id="GO:0042802">
    <property type="term" value="F:identical protein binding"/>
    <property type="evidence" value="ECO:0007669"/>
    <property type="project" value="UniProtKB-ARBA"/>
</dbReference>
<dbReference type="SUPFAM" id="SSF69065">
    <property type="entry name" value="RNase III domain-like"/>
    <property type="match status" value="1"/>
</dbReference>
<evidence type="ECO:0000313" key="20">
    <source>
        <dbReference type="Proteomes" id="UP000177103"/>
    </source>
</evidence>
<dbReference type="GO" id="GO:0006397">
    <property type="term" value="P:mRNA processing"/>
    <property type="evidence" value="ECO:0007669"/>
    <property type="project" value="UniProtKB-UniRule"/>
</dbReference>
<dbReference type="PANTHER" id="PTHR11207:SF0">
    <property type="entry name" value="RIBONUCLEASE 3"/>
    <property type="match status" value="1"/>
</dbReference>
<evidence type="ECO:0000259" key="17">
    <source>
        <dbReference type="PROSITE" id="PS50137"/>
    </source>
</evidence>
<keyword evidence="8 15" id="KW-0819">tRNA processing</keyword>
<comment type="function">
    <text evidence="15">Digests double-stranded RNA. Involved in the processing of primary rRNA transcript to yield the immediate precursors to the large and small rRNAs (23S and 16S). Processes some mRNAs, and tRNAs when they are encoded in the rRNA operon. Processes pre-crRNA and tracrRNA of type II CRISPR loci if present in the organism.</text>
</comment>
<dbReference type="Pfam" id="PF14622">
    <property type="entry name" value="Ribonucleas_3_3"/>
    <property type="match status" value="1"/>
</dbReference>
<dbReference type="InterPro" id="IPR000999">
    <property type="entry name" value="RNase_III_dom"/>
</dbReference>
<dbReference type="AlphaFoldDB" id="A0A1G1W7I3"/>
<dbReference type="CDD" id="cd10845">
    <property type="entry name" value="DSRM_RNAse_III_family"/>
    <property type="match status" value="1"/>
</dbReference>
<dbReference type="PROSITE" id="PS50142">
    <property type="entry name" value="RNASE_3_2"/>
    <property type="match status" value="1"/>
</dbReference>
<dbReference type="PROSITE" id="PS00517">
    <property type="entry name" value="RNASE_3_1"/>
    <property type="match status" value="1"/>
</dbReference>
<dbReference type="GO" id="GO:0008033">
    <property type="term" value="P:tRNA processing"/>
    <property type="evidence" value="ECO:0007669"/>
    <property type="project" value="UniProtKB-KW"/>
</dbReference>
<dbReference type="InterPro" id="IPR011907">
    <property type="entry name" value="RNase_III"/>
</dbReference>
<dbReference type="Gene3D" id="3.30.160.20">
    <property type="match status" value="1"/>
</dbReference>
<feature type="domain" description="RNase III" evidence="18">
    <location>
        <begin position="3"/>
        <end position="132"/>
    </location>
</feature>
<dbReference type="SMART" id="SM00358">
    <property type="entry name" value="DSRM"/>
    <property type="match status" value="1"/>
</dbReference>
<dbReference type="GO" id="GO:0006364">
    <property type="term" value="P:rRNA processing"/>
    <property type="evidence" value="ECO:0007669"/>
    <property type="project" value="UniProtKB-UniRule"/>
</dbReference>
<evidence type="ECO:0000256" key="9">
    <source>
        <dbReference type="ARBA" id="ARBA00022722"/>
    </source>
</evidence>
<dbReference type="EMBL" id="MHCQ01000041">
    <property type="protein sequence ID" value="OGY23632.1"/>
    <property type="molecule type" value="Genomic_DNA"/>
</dbReference>
<feature type="domain" description="DRBM" evidence="17">
    <location>
        <begin position="159"/>
        <end position="228"/>
    </location>
</feature>
<keyword evidence="5 15" id="KW-0963">Cytoplasm</keyword>
<feature type="binding site" evidence="15">
    <location>
        <position position="121"/>
    </location>
    <ligand>
        <name>Mg(2+)</name>
        <dbReference type="ChEBI" id="CHEBI:18420"/>
    </ligand>
</feature>
<evidence type="ECO:0000256" key="4">
    <source>
        <dbReference type="ARBA" id="ARBA00011738"/>
    </source>
</evidence>
<dbReference type="NCBIfam" id="TIGR02191">
    <property type="entry name" value="RNaseIII"/>
    <property type="match status" value="1"/>
</dbReference>
<keyword evidence="15" id="KW-0699">rRNA-binding</keyword>
<evidence type="ECO:0000256" key="11">
    <source>
        <dbReference type="ARBA" id="ARBA00022759"/>
    </source>
</evidence>
<protein>
    <recommendedName>
        <fullName evidence="15">Ribonuclease 3</fullName>
        <ecNumber evidence="15">3.1.26.3</ecNumber>
    </recommendedName>
    <alternativeName>
        <fullName evidence="15">Ribonuclease III</fullName>
        <shortName evidence="15">RNase III</shortName>
    </alternativeName>
</protein>
<keyword evidence="6 15" id="KW-0698">rRNA processing</keyword>
<dbReference type="SUPFAM" id="SSF54768">
    <property type="entry name" value="dsRNA-binding domain-like"/>
    <property type="match status" value="1"/>
</dbReference>
<gene>
    <name evidence="15" type="primary">rnc</name>
    <name evidence="19" type="ORF">A2Y57_03925</name>
</gene>
<dbReference type="CDD" id="cd00593">
    <property type="entry name" value="RIBOc"/>
    <property type="match status" value="1"/>
</dbReference>
<evidence type="ECO:0000256" key="15">
    <source>
        <dbReference type="HAMAP-Rule" id="MF_00104"/>
    </source>
</evidence>
<name>A0A1G1W7I3_9BACT</name>
<dbReference type="GO" id="GO:0004525">
    <property type="term" value="F:ribonuclease III activity"/>
    <property type="evidence" value="ECO:0007669"/>
    <property type="project" value="UniProtKB-UniRule"/>
</dbReference>
<dbReference type="Pfam" id="PF00035">
    <property type="entry name" value="dsrm"/>
    <property type="match status" value="1"/>
</dbReference>
<dbReference type="GO" id="GO:0005737">
    <property type="term" value="C:cytoplasm"/>
    <property type="evidence" value="ECO:0007669"/>
    <property type="project" value="UniProtKB-SubCell"/>
</dbReference>
<feature type="region of interest" description="Disordered" evidence="16">
    <location>
        <begin position="206"/>
        <end position="231"/>
    </location>
</feature>
<dbReference type="InterPro" id="IPR036389">
    <property type="entry name" value="RNase_III_sf"/>
</dbReference>
<dbReference type="GO" id="GO:0019843">
    <property type="term" value="F:rRNA binding"/>
    <property type="evidence" value="ECO:0007669"/>
    <property type="project" value="UniProtKB-KW"/>
</dbReference>
<dbReference type="HAMAP" id="MF_00104">
    <property type="entry name" value="RNase_III"/>
    <property type="match status" value="1"/>
</dbReference>
<comment type="similarity">
    <text evidence="3">Belongs to the ribonuclease III family.</text>
</comment>
<comment type="caution">
    <text evidence="19">The sequence shown here is derived from an EMBL/GenBank/DDBJ whole genome shotgun (WGS) entry which is preliminary data.</text>
</comment>
<dbReference type="SMART" id="SM00535">
    <property type="entry name" value="RIBOc"/>
    <property type="match status" value="1"/>
</dbReference>
<dbReference type="GO" id="GO:0010468">
    <property type="term" value="P:regulation of gene expression"/>
    <property type="evidence" value="ECO:0007669"/>
    <property type="project" value="TreeGrafter"/>
</dbReference>
<comment type="subunit">
    <text evidence="4 15">Homodimer.</text>
</comment>
<feature type="active site" evidence="15">
    <location>
        <position position="121"/>
    </location>
</feature>
<feature type="active site" evidence="15">
    <location>
        <position position="49"/>
    </location>
</feature>
<evidence type="ECO:0000256" key="14">
    <source>
        <dbReference type="ARBA" id="ARBA00022884"/>
    </source>
</evidence>
<sequence length="231" mass="26106">MDLAELEKNINIKFKNKDLLRNAFIHRSYLNENSKEKLPSNERLEFLGDSVLSLVTSEYLYQKYEDRSEGDLTSFRASLVNSQALSKVAGKLGLGNHLYLSRGEEGTGGRSRQYLLANTLEALIGALYFDQGIKVAEKFIKKHILVYLNEIISNESYRDFKSRLQELAQEKHGITPTYKVLAEEGPDHAKKFTLGVMLQSKLLASGNGKSKQEAEQRAAQEALESWNDSIE</sequence>
<feature type="binding site" evidence="15">
    <location>
        <position position="45"/>
    </location>
    <ligand>
        <name>Mg(2+)</name>
        <dbReference type="ChEBI" id="CHEBI:18420"/>
    </ligand>
</feature>
<dbReference type="Gene3D" id="1.10.1520.10">
    <property type="entry name" value="Ribonuclease III domain"/>
    <property type="match status" value="1"/>
</dbReference>
<evidence type="ECO:0000256" key="6">
    <source>
        <dbReference type="ARBA" id="ARBA00022552"/>
    </source>
</evidence>
<dbReference type="FunFam" id="1.10.1520.10:FF:000001">
    <property type="entry name" value="Ribonuclease 3"/>
    <property type="match status" value="1"/>
</dbReference>
<evidence type="ECO:0000256" key="2">
    <source>
        <dbReference type="ARBA" id="ARBA00004496"/>
    </source>
</evidence>
<dbReference type="EC" id="3.1.26.3" evidence="15"/>
<keyword evidence="9 15" id="KW-0540">Nuclease</keyword>
<evidence type="ECO:0000256" key="7">
    <source>
        <dbReference type="ARBA" id="ARBA00022664"/>
    </source>
</evidence>
<evidence type="ECO:0000256" key="3">
    <source>
        <dbReference type="ARBA" id="ARBA00010183"/>
    </source>
</evidence>
<comment type="catalytic activity">
    <reaction evidence="1 15">
        <text>Endonucleolytic cleavage to 5'-phosphomonoester.</text>
        <dbReference type="EC" id="3.1.26.3"/>
    </reaction>
</comment>
<reference evidence="19 20" key="1">
    <citation type="journal article" date="2016" name="Nat. Commun.">
        <title>Thousands of microbial genomes shed light on interconnected biogeochemical processes in an aquifer system.</title>
        <authorList>
            <person name="Anantharaman K."/>
            <person name="Brown C.T."/>
            <person name="Hug L.A."/>
            <person name="Sharon I."/>
            <person name="Castelle C.J."/>
            <person name="Probst A.J."/>
            <person name="Thomas B.C."/>
            <person name="Singh A."/>
            <person name="Wilkins M.J."/>
            <person name="Karaoz U."/>
            <person name="Brodie E.L."/>
            <person name="Williams K.H."/>
            <person name="Hubbard S.S."/>
            <person name="Banfield J.F."/>
        </authorList>
    </citation>
    <scope>NUCLEOTIDE SEQUENCE [LARGE SCALE GENOMIC DNA]</scope>
</reference>
<evidence type="ECO:0000313" key="19">
    <source>
        <dbReference type="EMBL" id="OGY23632.1"/>
    </source>
</evidence>
<dbReference type="GO" id="GO:0046872">
    <property type="term" value="F:metal ion binding"/>
    <property type="evidence" value="ECO:0007669"/>
    <property type="project" value="UniProtKB-KW"/>
</dbReference>
<evidence type="ECO:0000256" key="8">
    <source>
        <dbReference type="ARBA" id="ARBA00022694"/>
    </source>
</evidence>
<evidence type="ECO:0000256" key="13">
    <source>
        <dbReference type="ARBA" id="ARBA00022842"/>
    </source>
</evidence>
<proteinExistence type="inferred from homology"/>
<evidence type="ECO:0000256" key="1">
    <source>
        <dbReference type="ARBA" id="ARBA00000109"/>
    </source>
</evidence>
<evidence type="ECO:0000256" key="12">
    <source>
        <dbReference type="ARBA" id="ARBA00022801"/>
    </source>
</evidence>
<keyword evidence="7 15" id="KW-0507">mRNA processing</keyword>
<dbReference type="PROSITE" id="PS50137">
    <property type="entry name" value="DS_RBD"/>
    <property type="match status" value="1"/>
</dbReference>
<dbReference type="GO" id="GO:0003725">
    <property type="term" value="F:double-stranded RNA binding"/>
    <property type="evidence" value="ECO:0007669"/>
    <property type="project" value="TreeGrafter"/>
</dbReference>
<keyword evidence="13 15" id="KW-0460">Magnesium</keyword>
<feature type="binding site" evidence="15">
    <location>
        <position position="118"/>
    </location>
    <ligand>
        <name>Mg(2+)</name>
        <dbReference type="ChEBI" id="CHEBI:18420"/>
    </ligand>
</feature>
<dbReference type="PANTHER" id="PTHR11207">
    <property type="entry name" value="RIBONUCLEASE III"/>
    <property type="match status" value="1"/>
</dbReference>
<comment type="subcellular location">
    <subcellularLocation>
        <location evidence="2 15">Cytoplasm</location>
    </subcellularLocation>
</comment>
<accession>A0A1G1W7I3</accession>
<keyword evidence="10 15" id="KW-0479">Metal-binding</keyword>